<name>A0A2P2KTI2_RHIMU</name>
<organism evidence="1">
    <name type="scientific">Rhizophora mucronata</name>
    <name type="common">Asiatic mangrove</name>
    <dbReference type="NCBI Taxonomy" id="61149"/>
    <lineage>
        <taxon>Eukaryota</taxon>
        <taxon>Viridiplantae</taxon>
        <taxon>Streptophyta</taxon>
        <taxon>Embryophyta</taxon>
        <taxon>Tracheophyta</taxon>
        <taxon>Spermatophyta</taxon>
        <taxon>Magnoliopsida</taxon>
        <taxon>eudicotyledons</taxon>
        <taxon>Gunneridae</taxon>
        <taxon>Pentapetalae</taxon>
        <taxon>rosids</taxon>
        <taxon>fabids</taxon>
        <taxon>Malpighiales</taxon>
        <taxon>Rhizophoraceae</taxon>
        <taxon>Rhizophora</taxon>
    </lineage>
</organism>
<proteinExistence type="predicted"/>
<reference evidence="1" key="1">
    <citation type="submission" date="2018-02" db="EMBL/GenBank/DDBJ databases">
        <title>Rhizophora mucronata_Transcriptome.</title>
        <authorList>
            <person name="Meera S.P."/>
            <person name="Sreeshan A."/>
            <person name="Augustine A."/>
        </authorList>
    </citation>
    <scope>NUCLEOTIDE SEQUENCE</scope>
    <source>
        <tissue evidence="1">Leaf</tissue>
    </source>
</reference>
<dbReference type="AlphaFoldDB" id="A0A2P2KTI2"/>
<sequence>MRYSGKLLFILPLIVLALYSNLSDATQMGTTLWASTS</sequence>
<dbReference type="EMBL" id="GGEC01028542">
    <property type="protein sequence ID" value="MBX09026.1"/>
    <property type="molecule type" value="Transcribed_RNA"/>
</dbReference>
<evidence type="ECO:0000313" key="1">
    <source>
        <dbReference type="EMBL" id="MBX09026.1"/>
    </source>
</evidence>
<accession>A0A2P2KTI2</accession>
<protein>
    <submittedName>
        <fullName evidence="1">Uncharacterized protein</fullName>
    </submittedName>
</protein>